<evidence type="ECO:0000313" key="3">
    <source>
        <dbReference type="Proteomes" id="UP000177325"/>
    </source>
</evidence>
<accession>A0A1F6FH98</accession>
<dbReference type="Pfam" id="PF07963">
    <property type="entry name" value="N_methyl"/>
    <property type="match status" value="1"/>
</dbReference>
<proteinExistence type="predicted"/>
<evidence type="ECO:0000313" key="2">
    <source>
        <dbReference type="EMBL" id="OGG85230.1"/>
    </source>
</evidence>
<dbReference type="STRING" id="1798525.A3G90_04200"/>
<evidence type="ECO:0000256" key="1">
    <source>
        <dbReference type="SAM" id="Phobius"/>
    </source>
</evidence>
<evidence type="ECO:0008006" key="4">
    <source>
        <dbReference type="Google" id="ProtNLM"/>
    </source>
</evidence>
<keyword evidence="1" id="KW-1133">Transmembrane helix</keyword>
<organism evidence="2 3">
    <name type="scientific">Candidatus Kaiserbacteria bacterium RIFCSPLOWO2_12_FULL_45_26</name>
    <dbReference type="NCBI Taxonomy" id="1798525"/>
    <lineage>
        <taxon>Bacteria</taxon>
        <taxon>Candidatus Kaiseribacteriota</taxon>
    </lineage>
</organism>
<keyword evidence="1" id="KW-0472">Membrane</keyword>
<sequence>MKKYVLTNQRGFTLIEILLYMALSTILVVLIGGIGANVFSGFVKVKAAEELRYNTQFVTEKIRDLVSQADSISTPVAGESSSALTLRMSDVSKDPTVIEVVDGRVTLLEGVGELQFISGTDVDVFGVEFSNITYDEGVGSLRVILEMGLRNPEDRTIYFASSTIYTTVNLQYP</sequence>
<dbReference type="InterPro" id="IPR012902">
    <property type="entry name" value="N_methyl_site"/>
</dbReference>
<reference evidence="2 3" key="1">
    <citation type="journal article" date="2016" name="Nat. Commun.">
        <title>Thousands of microbial genomes shed light on interconnected biogeochemical processes in an aquifer system.</title>
        <authorList>
            <person name="Anantharaman K."/>
            <person name="Brown C.T."/>
            <person name="Hug L.A."/>
            <person name="Sharon I."/>
            <person name="Castelle C.J."/>
            <person name="Probst A.J."/>
            <person name="Thomas B.C."/>
            <person name="Singh A."/>
            <person name="Wilkins M.J."/>
            <person name="Karaoz U."/>
            <person name="Brodie E.L."/>
            <person name="Williams K.H."/>
            <person name="Hubbard S.S."/>
            <person name="Banfield J.F."/>
        </authorList>
    </citation>
    <scope>NUCLEOTIDE SEQUENCE [LARGE SCALE GENOMIC DNA]</scope>
</reference>
<dbReference type="EMBL" id="MFMM01000001">
    <property type="protein sequence ID" value="OGG85230.1"/>
    <property type="molecule type" value="Genomic_DNA"/>
</dbReference>
<keyword evidence="1" id="KW-0812">Transmembrane</keyword>
<comment type="caution">
    <text evidence="2">The sequence shown here is derived from an EMBL/GenBank/DDBJ whole genome shotgun (WGS) entry which is preliminary data.</text>
</comment>
<feature type="transmembrane region" description="Helical" evidence="1">
    <location>
        <begin position="12"/>
        <end position="36"/>
    </location>
</feature>
<gene>
    <name evidence="2" type="ORF">A3G90_04200</name>
</gene>
<dbReference type="Proteomes" id="UP000177325">
    <property type="component" value="Unassembled WGS sequence"/>
</dbReference>
<name>A0A1F6FH98_9BACT</name>
<protein>
    <recommendedName>
        <fullName evidence="4">Prepilin-type N-terminal cleavage/methylation domain-containing protein</fullName>
    </recommendedName>
</protein>
<dbReference type="AlphaFoldDB" id="A0A1F6FH98"/>